<comment type="caution">
    <text evidence="1">The sequence shown here is derived from an EMBL/GenBank/DDBJ whole genome shotgun (WGS) entry which is preliminary data.</text>
</comment>
<dbReference type="EMBL" id="PYJM01000011">
    <property type="protein sequence ID" value="PUA41543.1"/>
    <property type="molecule type" value="Genomic_DNA"/>
</dbReference>
<dbReference type="NCBIfam" id="NF047539">
    <property type="entry name" value="XAC2610_fam"/>
    <property type="match status" value="1"/>
</dbReference>
<proteinExistence type="predicted"/>
<accession>A0A2T6GBL3</accession>
<reference evidence="1 2" key="1">
    <citation type="submission" date="2018-03" db="EMBL/GenBank/DDBJ databases">
        <title>Draft genome sequence of the plant growth promoting rhizobacterium Pseudomonas protegens strain BNJ-SS-45 isolated from wheat (Triticum aestivum) rhizosphere.</title>
        <authorList>
            <person name="Bajpai A."/>
            <person name="Shende K."/>
            <person name="Meena N."/>
            <person name="Upadhyayula S.R."/>
            <person name="Suravajhala P."/>
            <person name="Medicherla K.M."/>
            <person name="Johri B.N."/>
        </authorList>
    </citation>
    <scope>NUCLEOTIDE SEQUENCE [LARGE SCALE GENOMIC DNA]</scope>
    <source>
        <strain evidence="1 2">BNJ-SS-45</strain>
    </source>
</reference>
<dbReference type="AlphaFoldDB" id="A0A2T6GBL3"/>
<evidence type="ECO:0000313" key="1">
    <source>
        <dbReference type="EMBL" id="PUA41543.1"/>
    </source>
</evidence>
<gene>
    <name evidence="1" type="ORF">C5U62_30890</name>
</gene>
<dbReference type="InterPro" id="IPR058087">
    <property type="entry name" value="XAC2610_dom"/>
</dbReference>
<dbReference type="Proteomes" id="UP000244178">
    <property type="component" value="Unassembled WGS sequence"/>
</dbReference>
<sequence>MSIQAQSLKFNPDKKSEVELSWHGSSLNVGVSSNGGYKVSEFVFETDKKLHVSLDDFNFDEVVDFAVWHTDDGMGTYTIFRVFVYDAKKGLFTEIFPSCGDEFINLMVDKKKKILESTYYDGNIPKQCVTSLSTKTGSR</sequence>
<name>A0A2T6GBL3_9PSED</name>
<organism evidence="1 2">
    <name type="scientific">Pseudomonas protegens</name>
    <dbReference type="NCBI Taxonomy" id="380021"/>
    <lineage>
        <taxon>Bacteria</taxon>
        <taxon>Pseudomonadati</taxon>
        <taxon>Pseudomonadota</taxon>
        <taxon>Gammaproteobacteria</taxon>
        <taxon>Pseudomonadales</taxon>
        <taxon>Pseudomonadaceae</taxon>
        <taxon>Pseudomonas</taxon>
    </lineage>
</organism>
<protein>
    <submittedName>
        <fullName evidence="1">Uncharacterized protein</fullName>
    </submittedName>
</protein>
<evidence type="ECO:0000313" key="2">
    <source>
        <dbReference type="Proteomes" id="UP000244178"/>
    </source>
</evidence>